<reference evidence="3" key="1">
    <citation type="submission" date="2017-06" db="EMBL/GenBank/DDBJ databases">
        <authorList>
            <person name="Varghese N."/>
            <person name="Submissions S."/>
        </authorList>
    </citation>
    <scope>NUCLEOTIDE SEQUENCE [LARGE SCALE GENOMIC DNA]</scope>
    <source>
        <strain evidence="3">DSM 44485</strain>
    </source>
</reference>
<dbReference type="CDD" id="cd02440">
    <property type="entry name" value="AdoMet_MTases"/>
    <property type="match status" value="1"/>
</dbReference>
<organism evidence="2 3">
    <name type="scientific">Actinomadura mexicana</name>
    <dbReference type="NCBI Taxonomy" id="134959"/>
    <lineage>
        <taxon>Bacteria</taxon>
        <taxon>Bacillati</taxon>
        <taxon>Actinomycetota</taxon>
        <taxon>Actinomycetes</taxon>
        <taxon>Streptosporangiales</taxon>
        <taxon>Thermomonosporaceae</taxon>
        <taxon>Actinomadura</taxon>
    </lineage>
</organism>
<keyword evidence="2" id="KW-0808">Transferase</keyword>
<dbReference type="GO" id="GO:0008168">
    <property type="term" value="F:methyltransferase activity"/>
    <property type="evidence" value="ECO:0007669"/>
    <property type="project" value="UniProtKB-KW"/>
</dbReference>
<protein>
    <submittedName>
        <fullName evidence="2">Methyltransferase domain-containing protein</fullName>
    </submittedName>
</protein>
<dbReference type="RefSeq" id="WP_245919019.1">
    <property type="nucleotide sequence ID" value="NZ_FZNP01000003.1"/>
</dbReference>
<sequence>MTDLRTSPVNGGDLFSERARQYALEKPLQRIHILEAGCGWGTGLDLGDHEREVTGVDRESPELRAYTCERPDLDTWHLGDLRTVPLPPRAFDIVHASYLIERVPHAELVLDRFVAALKPGGLMLVHLRDRDTAFGFLDRTLPRWLRAPGRRRLRPERAPFAERPRRARGAHARVPYPAGEGGAGPGHAPAGEVLTAPAGPEPAVPRPVPVVRTSPPAAIYDRVASRSGLRWYCVMRGLVVAEEYTSRQALEALGAGSGLADLLCRLVSAVTRGRLTADHSEVTLVIRKPENRFARVI</sequence>
<dbReference type="Proteomes" id="UP000198420">
    <property type="component" value="Unassembled WGS sequence"/>
</dbReference>
<evidence type="ECO:0000256" key="1">
    <source>
        <dbReference type="SAM" id="MobiDB-lite"/>
    </source>
</evidence>
<evidence type="ECO:0000313" key="3">
    <source>
        <dbReference type="Proteomes" id="UP000198420"/>
    </source>
</evidence>
<dbReference type="Gene3D" id="3.40.50.150">
    <property type="entry name" value="Vaccinia Virus protein VP39"/>
    <property type="match status" value="1"/>
</dbReference>
<dbReference type="AlphaFoldDB" id="A0A238WWS7"/>
<name>A0A238WWS7_9ACTN</name>
<dbReference type="Pfam" id="PF13489">
    <property type="entry name" value="Methyltransf_23"/>
    <property type="match status" value="1"/>
</dbReference>
<keyword evidence="2" id="KW-0489">Methyltransferase</keyword>
<feature type="region of interest" description="Disordered" evidence="1">
    <location>
        <begin position="156"/>
        <end position="188"/>
    </location>
</feature>
<gene>
    <name evidence="2" type="ORF">SAMN06265355_103298</name>
</gene>
<accession>A0A238WWS7</accession>
<dbReference type="GO" id="GO:0032259">
    <property type="term" value="P:methylation"/>
    <property type="evidence" value="ECO:0007669"/>
    <property type="project" value="UniProtKB-KW"/>
</dbReference>
<dbReference type="SUPFAM" id="SSF53335">
    <property type="entry name" value="S-adenosyl-L-methionine-dependent methyltransferases"/>
    <property type="match status" value="1"/>
</dbReference>
<dbReference type="EMBL" id="FZNP01000003">
    <property type="protein sequence ID" value="SNR50049.1"/>
    <property type="molecule type" value="Genomic_DNA"/>
</dbReference>
<keyword evidence="3" id="KW-1185">Reference proteome</keyword>
<dbReference type="InterPro" id="IPR029063">
    <property type="entry name" value="SAM-dependent_MTases_sf"/>
</dbReference>
<proteinExistence type="predicted"/>
<evidence type="ECO:0000313" key="2">
    <source>
        <dbReference type="EMBL" id="SNR50049.1"/>
    </source>
</evidence>